<organism evidence="1 2">
    <name type="scientific">Streptococcus macedonicus</name>
    <name type="common">Streptococcus gallolyticus macedonicus</name>
    <dbReference type="NCBI Taxonomy" id="59310"/>
    <lineage>
        <taxon>Bacteria</taxon>
        <taxon>Bacillati</taxon>
        <taxon>Bacillota</taxon>
        <taxon>Bacilli</taxon>
        <taxon>Lactobacillales</taxon>
        <taxon>Streptococcaceae</taxon>
        <taxon>Streptococcus</taxon>
    </lineage>
</organism>
<keyword evidence="2" id="KW-1185">Reference proteome</keyword>
<gene>
    <name evidence="1" type="ORF">OQH01_10025</name>
</gene>
<protein>
    <submittedName>
        <fullName evidence="1">Uncharacterized protein</fullName>
    </submittedName>
</protein>
<dbReference type="RefSeq" id="WP_265644225.1">
    <property type="nucleotide sequence ID" value="NZ_JAPHIY010000056.1"/>
</dbReference>
<sequence length="68" mass="7466">MKKLFSILVVLLSVLCFLGGEKVVLAESNSLETFRGYVNNGGKSSESRLGINNIYIDDNSQTIVGYCF</sequence>
<feature type="non-terminal residue" evidence="1">
    <location>
        <position position="68"/>
    </location>
</feature>
<evidence type="ECO:0000313" key="1">
    <source>
        <dbReference type="EMBL" id="MCW8678804.1"/>
    </source>
</evidence>
<comment type="caution">
    <text evidence="1">The sequence shown here is derived from an EMBL/GenBank/DDBJ whole genome shotgun (WGS) entry which is preliminary data.</text>
</comment>
<proteinExistence type="predicted"/>
<dbReference type="EMBL" id="JAPHJC010000055">
    <property type="protein sequence ID" value="MCW8678804.1"/>
    <property type="molecule type" value="Genomic_DNA"/>
</dbReference>
<accession>A0ABT3PGB5</accession>
<evidence type="ECO:0000313" key="2">
    <source>
        <dbReference type="Proteomes" id="UP001209889"/>
    </source>
</evidence>
<dbReference type="Proteomes" id="UP001209889">
    <property type="component" value="Unassembled WGS sequence"/>
</dbReference>
<reference evidence="1" key="2">
    <citation type="submission" date="2024-05" db="EMBL/GenBank/DDBJ databases">
        <title>Streptococcus macedonicus and Acinetobacter baumannii: co-inhabitants of the cheese production environment.</title>
        <authorList>
            <person name="Johnson J."/>
            <person name="Curtin C."/>
            <person name="Waite-Cusic J."/>
        </authorList>
    </citation>
    <scope>NUCLEOTIDE SEQUENCE</scope>
    <source>
        <strain evidence="1">E28</strain>
    </source>
</reference>
<reference evidence="1" key="1">
    <citation type="submission" date="2022-11" db="EMBL/GenBank/DDBJ databases">
        <authorList>
            <person name="Johnson J.D."/>
        </authorList>
    </citation>
    <scope>NUCLEOTIDE SEQUENCE</scope>
    <source>
        <strain evidence="1">E28</strain>
    </source>
</reference>
<name>A0ABT3PGB5_STRMC</name>